<dbReference type="AlphaFoldDB" id="A0A183TG69"/>
<dbReference type="EMBL" id="UYSU01039973">
    <property type="protein sequence ID" value="VDM01853.1"/>
    <property type="molecule type" value="Genomic_DNA"/>
</dbReference>
<dbReference type="WBParaSite" id="SSLN_0001605101-mRNA-1">
    <property type="protein sequence ID" value="SSLN_0001605101-mRNA-1"/>
    <property type="gene ID" value="SSLN_0001605101"/>
</dbReference>
<gene>
    <name evidence="1" type="ORF">SSLN_LOCUS15467</name>
</gene>
<proteinExistence type="predicted"/>
<evidence type="ECO:0000313" key="1">
    <source>
        <dbReference type="EMBL" id="VDM01853.1"/>
    </source>
</evidence>
<name>A0A183TG69_SCHSO</name>
<accession>A0A183TG69</accession>
<protein>
    <submittedName>
        <fullName evidence="3">Homeobox domain-containing protein</fullName>
    </submittedName>
</protein>
<organism evidence="3">
    <name type="scientific">Schistocephalus solidus</name>
    <name type="common">Tapeworm</name>
    <dbReference type="NCBI Taxonomy" id="70667"/>
    <lineage>
        <taxon>Eukaryota</taxon>
        <taxon>Metazoa</taxon>
        <taxon>Spiralia</taxon>
        <taxon>Lophotrochozoa</taxon>
        <taxon>Platyhelminthes</taxon>
        <taxon>Cestoda</taxon>
        <taxon>Eucestoda</taxon>
        <taxon>Diphyllobothriidea</taxon>
        <taxon>Diphyllobothriidae</taxon>
        <taxon>Schistocephalus</taxon>
    </lineage>
</organism>
<keyword evidence="2" id="KW-1185">Reference proteome</keyword>
<reference evidence="1 2" key="2">
    <citation type="submission" date="2018-11" db="EMBL/GenBank/DDBJ databases">
        <authorList>
            <consortium name="Pathogen Informatics"/>
        </authorList>
    </citation>
    <scope>NUCLEOTIDE SEQUENCE [LARGE SCALE GENOMIC DNA]</scope>
    <source>
        <strain evidence="1 2">NST_G2</strain>
    </source>
</reference>
<evidence type="ECO:0000313" key="3">
    <source>
        <dbReference type="WBParaSite" id="SSLN_0001605101-mRNA-1"/>
    </source>
</evidence>
<dbReference type="Proteomes" id="UP000275846">
    <property type="component" value="Unassembled WGS sequence"/>
</dbReference>
<sequence length="211" mass="23290">MDLQRNFLVRIRQAYPNEPFTELETRILENFVDGISLPEIRCRFLRVPPCSLTSALDITQRKEAIPTACPLVQQSSPSAFGCHQAPIAMTLQSMSSPWHSDRVATSALSRLNDSGALLSPLLLGAALQSPPRLGPDLYSPPFLGEVLHIILDAGTGGENVVVQPALRLPQVFTCSPQIRYKSLDGGEAATLRPFASHLRDTVNYEMEFWFT</sequence>
<evidence type="ECO:0000313" key="2">
    <source>
        <dbReference type="Proteomes" id="UP000275846"/>
    </source>
</evidence>
<reference evidence="3" key="1">
    <citation type="submission" date="2016-06" db="UniProtKB">
        <authorList>
            <consortium name="WormBaseParasite"/>
        </authorList>
    </citation>
    <scope>IDENTIFICATION</scope>
</reference>